<keyword evidence="2" id="KW-0902">Two-component regulatory system</keyword>
<feature type="domain" description="Response regulatory" evidence="8">
    <location>
        <begin position="31"/>
        <end position="140"/>
    </location>
</feature>
<dbReference type="GO" id="GO:0000156">
    <property type="term" value="F:phosphorelay response regulator activity"/>
    <property type="evidence" value="ECO:0007669"/>
    <property type="project" value="TreeGrafter"/>
</dbReference>
<evidence type="ECO:0000256" key="6">
    <source>
        <dbReference type="PROSITE-ProRule" id="PRU00169"/>
    </source>
</evidence>
<dbReference type="CDD" id="cd00383">
    <property type="entry name" value="trans_reg_C"/>
    <property type="match status" value="1"/>
</dbReference>
<dbReference type="Gene3D" id="3.40.50.2300">
    <property type="match status" value="1"/>
</dbReference>
<dbReference type="OrthoDB" id="4127044at2"/>
<dbReference type="SMART" id="SM00448">
    <property type="entry name" value="REC"/>
    <property type="match status" value="1"/>
</dbReference>
<evidence type="ECO:0000256" key="5">
    <source>
        <dbReference type="ARBA" id="ARBA00023163"/>
    </source>
</evidence>
<accession>A0A1C5A437</accession>
<dbReference type="InterPro" id="IPR039420">
    <property type="entry name" value="WalR-like"/>
</dbReference>
<keyword evidence="11" id="KW-1185">Reference proteome</keyword>
<dbReference type="GO" id="GO:0000976">
    <property type="term" value="F:transcription cis-regulatory region binding"/>
    <property type="evidence" value="ECO:0007669"/>
    <property type="project" value="TreeGrafter"/>
</dbReference>
<feature type="DNA-binding region" description="OmpR/PhoB-type" evidence="7">
    <location>
        <begin position="184"/>
        <end position="285"/>
    </location>
</feature>
<dbReference type="PANTHER" id="PTHR48111">
    <property type="entry name" value="REGULATOR OF RPOS"/>
    <property type="match status" value="1"/>
</dbReference>
<dbReference type="SUPFAM" id="SSF46894">
    <property type="entry name" value="C-terminal effector domain of the bipartite response regulators"/>
    <property type="match status" value="1"/>
</dbReference>
<dbReference type="PROSITE" id="PS50110">
    <property type="entry name" value="RESPONSE_REGULATORY"/>
    <property type="match status" value="1"/>
</dbReference>
<feature type="domain" description="OmpR/PhoB-type" evidence="9">
    <location>
        <begin position="184"/>
        <end position="285"/>
    </location>
</feature>
<proteinExistence type="predicted"/>
<evidence type="ECO:0000259" key="8">
    <source>
        <dbReference type="PROSITE" id="PS50110"/>
    </source>
</evidence>
<dbReference type="PANTHER" id="PTHR48111:SF1">
    <property type="entry name" value="TWO-COMPONENT RESPONSE REGULATOR ORR33"/>
    <property type="match status" value="1"/>
</dbReference>
<evidence type="ECO:0000256" key="1">
    <source>
        <dbReference type="ARBA" id="ARBA00022553"/>
    </source>
</evidence>
<organism evidence="10 11">
    <name type="scientific">Micromonospora echinospora</name>
    <name type="common">Micromonospora purpurea</name>
    <dbReference type="NCBI Taxonomy" id="1877"/>
    <lineage>
        <taxon>Bacteria</taxon>
        <taxon>Bacillati</taxon>
        <taxon>Actinomycetota</taxon>
        <taxon>Actinomycetes</taxon>
        <taxon>Micromonosporales</taxon>
        <taxon>Micromonosporaceae</taxon>
        <taxon>Micromonospora</taxon>
    </lineage>
</organism>
<gene>
    <name evidence="10" type="ORF">GA0070618_6259</name>
</gene>
<dbReference type="RefSeq" id="WP_088984816.1">
    <property type="nucleotide sequence ID" value="NZ_LT607413.1"/>
</dbReference>
<dbReference type="GO" id="GO:0032993">
    <property type="term" value="C:protein-DNA complex"/>
    <property type="evidence" value="ECO:0007669"/>
    <property type="project" value="TreeGrafter"/>
</dbReference>
<evidence type="ECO:0000256" key="7">
    <source>
        <dbReference type="PROSITE-ProRule" id="PRU01091"/>
    </source>
</evidence>
<name>A0A1C5A437_MICEC</name>
<evidence type="ECO:0000256" key="2">
    <source>
        <dbReference type="ARBA" id="ARBA00023012"/>
    </source>
</evidence>
<reference evidence="11" key="1">
    <citation type="submission" date="2016-06" db="EMBL/GenBank/DDBJ databases">
        <authorList>
            <person name="Varghese N."/>
            <person name="Submissions Spin"/>
        </authorList>
    </citation>
    <scope>NUCLEOTIDE SEQUENCE [LARGE SCALE GENOMIC DNA]</scope>
    <source>
        <strain evidence="11">DSM 43816</strain>
    </source>
</reference>
<dbReference type="SUPFAM" id="SSF52172">
    <property type="entry name" value="CheY-like"/>
    <property type="match status" value="1"/>
</dbReference>
<evidence type="ECO:0000256" key="3">
    <source>
        <dbReference type="ARBA" id="ARBA00023015"/>
    </source>
</evidence>
<dbReference type="InterPro" id="IPR001867">
    <property type="entry name" value="OmpR/PhoB-type_DNA-bd"/>
</dbReference>
<dbReference type="Proteomes" id="UP000198253">
    <property type="component" value="Chromosome I"/>
</dbReference>
<dbReference type="Pfam" id="PF00486">
    <property type="entry name" value="Trans_reg_C"/>
    <property type="match status" value="1"/>
</dbReference>
<protein>
    <submittedName>
        <fullName evidence="10">DNA-binding response regulator, OmpR family, contains REC and winged-helix (WHTH) domain</fullName>
    </submittedName>
</protein>
<dbReference type="Gene3D" id="1.10.10.10">
    <property type="entry name" value="Winged helix-like DNA-binding domain superfamily/Winged helix DNA-binding domain"/>
    <property type="match status" value="1"/>
</dbReference>
<dbReference type="SMART" id="SM00862">
    <property type="entry name" value="Trans_reg_C"/>
    <property type="match status" value="1"/>
</dbReference>
<dbReference type="Gene3D" id="6.10.250.690">
    <property type="match status" value="1"/>
</dbReference>
<keyword evidence="4 7" id="KW-0238">DNA-binding</keyword>
<keyword evidence="5" id="KW-0804">Transcription</keyword>
<dbReference type="GO" id="GO:0005829">
    <property type="term" value="C:cytosol"/>
    <property type="evidence" value="ECO:0007669"/>
    <property type="project" value="TreeGrafter"/>
</dbReference>
<dbReference type="GO" id="GO:0006355">
    <property type="term" value="P:regulation of DNA-templated transcription"/>
    <property type="evidence" value="ECO:0007669"/>
    <property type="project" value="InterPro"/>
</dbReference>
<sequence length="322" mass="35377">MSFDVRHPHQSLPLGNAEHLTSPGPAVPGARVLIASDCPAVEILRQDVVRQNYSATIATTGRAVLETFASYDLILLDTDLPDLDGVSVSRAIRQISTIPIIAFASADEIEKVLLLETGCDDCIERPYRTRDLIARIKAVLRRAALAQFHTAQYPAAVPPAPARHRVVPPPPGAGHDMVPHEDHGRIVSVADRLVINPALRESRLDGRLLPLTRKEYDLLELLASAPGRIFDRAELMTKIWDYPAGMPINAQTSRTIDTHVSSLRRKLGHRDWIANVRGVGFRLDVPGRRRTDRGAHPRLMPVAPGERPGQGVLRLLDATESA</sequence>
<evidence type="ECO:0000259" key="9">
    <source>
        <dbReference type="PROSITE" id="PS51755"/>
    </source>
</evidence>
<dbReference type="AlphaFoldDB" id="A0A1C5A437"/>
<evidence type="ECO:0000313" key="10">
    <source>
        <dbReference type="EMBL" id="SCF39916.1"/>
    </source>
</evidence>
<dbReference type="InterPro" id="IPR001789">
    <property type="entry name" value="Sig_transdc_resp-reg_receiver"/>
</dbReference>
<keyword evidence="3" id="KW-0805">Transcription regulation</keyword>
<dbReference type="InterPro" id="IPR016032">
    <property type="entry name" value="Sig_transdc_resp-reg_C-effctor"/>
</dbReference>
<dbReference type="EMBL" id="LT607413">
    <property type="protein sequence ID" value="SCF39916.1"/>
    <property type="molecule type" value="Genomic_DNA"/>
</dbReference>
<keyword evidence="1 6" id="KW-0597">Phosphoprotein</keyword>
<dbReference type="InterPro" id="IPR011006">
    <property type="entry name" value="CheY-like_superfamily"/>
</dbReference>
<dbReference type="Pfam" id="PF00072">
    <property type="entry name" value="Response_reg"/>
    <property type="match status" value="1"/>
</dbReference>
<dbReference type="PROSITE" id="PS51755">
    <property type="entry name" value="OMPR_PHOB"/>
    <property type="match status" value="1"/>
</dbReference>
<dbReference type="InParanoid" id="A0A1C5A437"/>
<evidence type="ECO:0000313" key="11">
    <source>
        <dbReference type="Proteomes" id="UP000198253"/>
    </source>
</evidence>
<feature type="modified residue" description="4-aspartylphosphate" evidence="6">
    <location>
        <position position="77"/>
    </location>
</feature>
<dbReference type="InterPro" id="IPR036388">
    <property type="entry name" value="WH-like_DNA-bd_sf"/>
</dbReference>
<evidence type="ECO:0000256" key="4">
    <source>
        <dbReference type="ARBA" id="ARBA00023125"/>
    </source>
</evidence>